<dbReference type="PRINTS" id="PR00783">
    <property type="entry name" value="MINTRINSICP"/>
</dbReference>
<evidence type="ECO:0000256" key="5">
    <source>
        <dbReference type="RuleBase" id="RU000477"/>
    </source>
</evidence>
<dbReference type="Gene3D" id="1.20.1080.10">
    <property type="entry name" value="Glycerol uptake facilitator protein"/>
    <property type="match status" value="1"/>
</dbReference>
<evidence type="ECO:0000313" key="7">
    <source>
        <dbReference type="EMBL" id="WOL00327.1"/>
    </source>
</evidence>
<proteinExistence type="inferred from homology"/>
<feature type="transmembrane region" description="Helical" evidence="6">
    <location>
        <begin position="7"/>
        <end position="26"/>
    </location>
</feature>
<dbReference type="PANTHER" id="PTHR45724:SF21">
    <property type="entry name" value="MAJOR INTRINSIC PROTEIN"/>
    <property type="match status" value="1"/>
</dbReference>
<dbReference type="GO" id="GO:0016020">
    <property type="term" value="C:membrane"/>
    <property type="evidence" value="ECO:0007669"/>
    <property type="project" value="UniProtKB-SubCell"/>
</dbReference>
<dbReference type="AlphaFoldDB" id="A0AAQ3K1Y1"/>
<dbReference type="InterPro" id="IPR034294">
    <property type="entry name" value="Aquaporin_transptr"/>
</dbReference>
<dbReference type="InterPro" id="IPR000425">
    <property type="entry name" value="MIP"/>
</dbReference>
<keyword evidence="2 5" id="KW-0812">Transmembrane</keyword>
<keyword evidence="3 6" id="KW-1133">Transmembrane helix</keyword>
<keyword evidence="5" id="KW-0813">Transport</keyword>
<reference evidence="7 8" key="1">
    <citation type="submission" date="2023-10" db="EMBL/GenBank/DDBJ databases">
        <title>Chromosome-scale genome assembly provides insights into flower coloration mechanisms of Canna indica.</title>
        <authorList>
            <person name="Li C."/>
        </authorList>
    </citation>
    <scope>NUCLEOTIDE SEQUENCE [LARGE SCALE GENOMIC DNA]</scope>
    <source>
        <tissue evidence="7">Flower</tissue>
    </source>
</reference>
<feature type="transmembrane region" description="Helical" evidence="6">
    <location>
        <begin position="46"/>
        <end position="67"/>
    </location>
</feature>
<dbReference type="EMBL" id="CP136892">
    <property type="protein sequence ID" value="WOL00327.1"/>
    <property type="molecule type" value="Genomic_DNA"/>
</dbReference>
<sequence>MTQVPLYVVAQLAGSVLASFSLRWLFDGEPSAVMLTLPSPATTSNVNVIAWEITLTFFLMLVISGAAADSRGIKELSGLAVGATVFFNALVGGKITGASMNPARSIGPAIVVHRFHKLWMYIVAPVIGAVAGATLYNFLSVQEQLSMKNAGIKPDRIKSKINATC</sequence>
<dbReference type="GO" id="GO:0015267">
    <property type="term" value="F:channel activity"/>
    <property type="evidence" value="ECO:0007669"/>
    <property type="project" value="InterPro"/>
</dbReference>
<dbReference type="InterPro" id="IPR023271">
    <property type="entry name" value="Aquaporin-like"/>
</dbReference>
<feature type="transmembrane region" description="Helical" evidence="6">
    <location>
        <begin position="118"/>
        <end position="139"/>
    </location>
</feature>
<dbReference type="Pfam" id="PF00230">
    <property type="entry name" value="MIP"/>
    <property type="match status" value="1"/>
</dbReference>
<organism evidence="7 8">
    <name type="scientific">Canna indica</name>
    <name type="common">Indian-shot</name>
    <dbReference type="NCBI Taxonomy" id="4628"/>
    <lineage>
        <taxon>Eukaryota</taxon>
        <taxon>Viridiplantae</taxon>
        <taxon>Streptophyta</taxon>
        <taxon>Embryophyta</taxon>
        <taxon>Tracheophyta</taxon>
        <taxon>Spermatophyta</taxon>
        <taxon>Magnoliopsida</taxon>
        <taxon>Liliopsida</taxon>
        <taxon>Zingiberales</taxon>
        <taxon>Cannaceae</taxon>
        <taxon>Canna</taxon>
    </lineage>
</organism>
<evidence type="ECO:0000313" key="8">
    <source>
        <dbReference type="Proteomes" id="UP001327560"/>
    </source>
</evidence>
<dbReference type="PANTHER" id="PTHR45724">
    <property type="entry name" value="AQUAPORIN NIP2-1"/>
    <property type="match status" value="1"/>
</dbReference>
<evidence type="ECO:0000256" key="1">
    <source>
        <dbReference type="ARBA" id="ARBA00004141"/>
    </source>
</evidence>
<dbReference type="SUPFAM" id="SSF81338">
    <property type="entry name" value="Aquaporin-like"/>
    <property type="match status" value="1"/>
</dbReference>
<evidence type="ECO:0000256" key="6">
    <source>
        <dbReference type="SAM" id="Phobius"/>
    </source>
</evidence>
<dbReference type="Proteomes" id="UP001327560">
    <property type="component" value="Chromosome 3"/>
</dbReference>
<evidence type="ECO:0000256" key="2">
    <source>
        <dbReference type="ARBA" id="ARBA00022692"/>
    </source>
</evidence>
<keyword evidence="8" id="KW-1185">Reference proteome</keyword>
<accession>A0AAQ3K1Y1</accession>
<comment type="similarity">
    <text evidence="5">Belongs to the MIP/aquaporin (TC 1.A.8) family.</text>
</comment>
<gene>
    <name evidence="7" type="ORF">Cni_G09040</name>
</gene>
<feature type="transmembrane region" description="Helical" evidence="6">
    <location>
        <begin position="79"/>
        <end position="98"/>
    </location>
</feature>
<name>A0AAQ3K1Y1_9LILI</name>
<evidence type="ECO:0000256" key="3">
    <source>
        <dbReference type="ARBA" id="ARBA00022989"/>
    </source>
</evidence>
<protein>
    <submittedName>
        <fullName evidence="7">Aquaporin NIP1-1-like</fullName>
    </submittedName>
</protein>
<comment type="subcellular location">
    <subcellularLocation>
        <location evidence="1">Membrane</location>
        <topology evidence="1">Multi-pass membrane protein</topology>
    </subcellularLocation>
</comment>
<evidence type="ECO:0000256" key="4">
    <source>
        <dbReference type="ARBA" id="ARBA00023136"/>
    </source>
</evidence>
<keyword evidence="4 6" id="KW-0472">Membrane</keyword>